<dbReference type="EMBL" id="VSWC01000196">
    <property type="protein sequence ID" value="KAA1066603.1"/>
    <property type="molecule type" value="Genomic_DNA"/>
</dbReference>
<evidence type="ECO:0000313" key="3">
    <source>
        <dbReference type="Proteomes" id="UP000324748"/>
    </source>
</evidence>
<accession>A0A5B0MXW3</accession>
<proteinExistence type="predicted"/>
<organism evidence="2 4">
    <name type="scientific">Puccinia graminis f. sp. tritici</name>
    <dbReference type="NCBI Taxonomy" id="56615"/>
    <lineage>
        <taxon>Eukaryota</taxon>
        <taxon>Fungi</taxon>
        <taxon>Dikarya</taxon>
        <taxon>Basidiomycota</taxon>
        <taxon>Pucciniomycotina</taxon>
        <taxon>Pucciniomycetes</taxon>
        <taxon>Pucciniales</taxon>
        <taxon>Pucciniaceae</taxon>
        <taxon>Puccinia</taxon>
    </lineage>
</organism>
<dbReference type="EMBL" id="VDEP01000440">
    <property type="protein sequence ID" value="KAA1081791.1"/>
    <property type="molecule type" value="Genomic_DNA"/>
</dbReference>
<dbReference type="Proteomes" id="UP000325313">
    <property type="component" value="Unassembled WGS sequence"/>
</dbReference>
<reference evidence="3 4" key="1">
    <citation type="submission" date="2019-05" db="EMBL/GenBank/DDBJ databases">
        <title>Emergence of the Ug99 lineage of the wheat stem rust pathogen through somatic hybridization.</title>
        <authorList>
            <person name="Li F."/>
            <person name="Upadhyaya N.M."/>
            <person name="Sperschneider J."/>
            <person name="Matny O."/>
            <person name="Nguyen-Phuc H."/>
            <person name="Mago R."/>
            <person name="Raley C."/>
            <person name="Miller M.E."/>
            <person name="Silverstein K.A.T."/>
            <person name="Henningsen E."/>
            <person name="Hirsch C.D."/>
            <person name="Visser B."/>
            <person name="Pretorius Z.A."/>
            <person name="Steffenson B.J."/>
            <person name="Schwessinger B."/>
            <person name="Dodds P.N."/>
            <person name="Figueroa M."/>
        </authorList>
    </citation>
    <scope>NUCLEOTIDE SEQUENCE [LARGE SCALE GENOMIC DNA]</scope>
    <source>
        <strain evidence="1">21-0</strain>
        <strain evidence="2 4">Ug99</strain>
    </source>
</reference>
<evidence type="ECO:0000313" key="1">
    <source>
        <dbReference type="EMBL" id="KAA1066603.1"/>
    </source>
</evidence>
<comment type="caution">
    <text evidence="2">The sequence shown here is derived from an EMBL/GenBank/DDBJ whole genome shotgun (WGS) entry which is preliminary data.</text>
</comment>
<protein>
    <submittedName>
        <fullName evidence="2">Uncharacterized protein</fullName>
    </submittedName>
</protein>
<gene>
    <name evidence="1" type="ORF">PGT21_034339</name>
    <name evidence="2" type="ORF">PGTUg99_008522</name>
</gene>
<sequence>MSNRAAGKPGLRCLFGYGTLSKAYQVNITNSGSNLPRIKRQNNLTREPYKDGRGATMIRRQLALLGRFLQETLRGRTPLSEQGADE</sequence>
<dbReference type="Proteomes" id="UP000324748">
    <property type="component" value="Unassembled WGS sequence"/>
</dbReference>
<evidence type="ECO:0000313" key="4">
    <source>
        <dbReference type="Proteomes" id="UP000325313"/>
    </source>
</evidence>
<evidence type="ECO:0000313" key="2">
    <source>
        <dbReference type="EMBL" id="KAA1081791.1"/>
    </source>
</evidence>
<keyword evidence="3" id="KW-1185">Reference proteome</keyword>
<dbReference type="AlphaFoldDB" id="A0A5B0MXW3"/>
<name>A0A5B0MXW3_PUCGR</name>